<dbReference type="RefSeq" id="WP_343889103.1">
    <property type="nucleotide sequence ID" value="NZ_BAAAEH010000016.1"/>
</dbReference>
<dbReference type="Proteomes" id="UP001419910">
    <property type="component" value="Unassembled WGS sequence"/>
</dbReference>
<evidence type="ECO:0000313" key="2">
    <source>
        <dbReference type="Proteomes" id="UP001419910"/>
    </source>
</evidence>
<name>A0ABU9Y335_9SPHN</name>
<dbReference type="EMBL" id="JBDIME010000008">
    <property type="protein sequence ID" value="MEN2790223.1"/>
    <property type="molecule type" value="Genomic_DNA"/>
</dbReference>
<protein>
    <submittedName>
        <fullName evidence="1">Uncharacterized protein</fullName>
    </submittedName>
</protein>
<gene>
    <name evidence="1" type="ORF">ABC974_11350</name>
</gene>
<accession>A0ABU9Y335</accession>
<organism evidence="1 2">
    <name type="scientific">Sphingomonas oligophenolica</name>
    <dbReference type="NCBI Taxonomy" id="301154"/>
    <lineage>
        <taxon>Bacteria</taxon>
        <taxon>Pseudomonadati</taxon>
        <taxon>Pseudomonadota</taxon>
        <taxon>Alphaproteobacteria</taxon>
        <taxon>Sphingomonadales</taxon>
        <taxon>Sphingomonadaceae</taxon>
        <taxon>Sphingomonas</taxon>
    </lineage>
</organism>
<reference evidence="1 2" key="1">
    <citation type="submission" date="2024-05" db="EMBL/GenBank/DDBJ databases">
        <authorList>
            <person name="Liu Q."/>
            <person name="Xin Y.-H."/>
        </authorList>
    </citation>
    <scope>NUCLEOTIDE SEQUENCE [LARGE SCALE GENOMIC DNA]</scope>
    <source>
        <strain evidence="1 2">CGMCC 1.10181</strain>
    </source>
</reference>
<keyword evidence="2" id="KW-1185">Reference proteome</keyword>
<comment type="caution">
    <text evidence="1">The sequence shown here is derived from an EMBL/GenBank/DDBJ whole genome shotgun (WGS) entry which is preliminary data.</text>
</comment>
<evidence type="ECO:0000313" key="1">
    <source>
        <dbReference type="EMBL" id="MEN2790223.1"/>
    </source>
</evidence>
<sequence length="88" mass="9197">MGNIIPFGRDEDIVCRGNPAVVKAVRLMKEALATLDRGGAGCTAFACHLSLAIDVAEQAPLPKDEEECQAMLDALLASEPGSGLIAKM</sequence>
<proteinExistence type="predicted"/>